<protein>
    <submittedName>
        <fullName evidence="1">NAD kinase 2, chloroplastic</fullName>
    </submittedName>
</protein>
<keyword evidence="1" id="KW-0808">Transferase</keyword>
<keyword evidence="2" id="KW-1185">Reference proteome</keyword>
<organism evidence="1 2">
    <name type="scientific">Dorcoceras hygrometricum</name>
    <dbReference type="NCBI Taxonomy" id="472368"/>
    <lineage>
        <taxon>Eukaryota</taxon>
        <taxon>Viridiplantae</taxon>
        <taxon>Streptophyta</taxon>
        <taxon>Embryophyta</taxon>
        <taxon>Tracheophyta</taxon>
        <taxon>Spermatophyta</taxon>
        <taxon>Magnoliopsida</taxon>
        <taxon>eudicotyledons</taxon>
        <taxon>Gunneridae</taxon>
        <taxon>Pentapetalae</taxon>
        <taxon>asterids</taxon>
        <taxon>lamiids</taxon>
        <taxon>Lamiales</taxon>
        <taxon>Gesneriaceae</taxon>
        <taxon>Didymocarpoideae</taxon>
        <taxon>Trichosporeae</taxon>
        <taxon>Loxocarpinae</taxon>
        <taxon>Dorcoceras</taxon>
    </lineage>
</organism>
<sequence length="126" mass="14002">MGIDQLGFQSVQIDYLKILQMGNTDPNNTKARKNTRSHQAQEIQPAQNCYLAGYVQHSRDLPGAQIKKLKRAEELSDLTCKNIRATLLLHVPSPTSTQEMELVSIKRATQDELIATDPASNNGGNR</sequence>
<dbReference type="GO" id="GO:0016301">
    <property type="term" value="F:kinase activity"/>
    <property type="evidence" value="ECO:0007669"/>
    <property type="project" value="UniProtKB-KW"/>
</dbReference>
<evidence type="ECO:0000313" key="1">
    <source>
        <dbReference type="EMBL" id="KZV49508.1"/>
    </source>
</evidence>
<reference evidence="1 2" key="1">
    <citation type="journal article" date="2015" name="Proc. Natl. Acad. Sci. U.S.A.">
        <title>The resurrection genome of Boea hygrometrica: A blueprint for survival of dehydration.</title>
        <authorList>
            <person name="Xiao L."/>
            <person name="Yang G."/>
            <person name="Zhang L."/>
            <person name="Yang X."/>
            <person name="Zhao S."/>
            <person name="Ji Z."/>
            <person name="Zhou Q."/>
            <person name="Hu M."/>
            <person name="Wang Y."/>
            <person name="Chen M."/>
            <person name="Xu Y."/>
            <person name="Jin H."/>
            <person name="Xiao X."/>
            <person name="Hu G."/>
            <person name="Bao F."/>
            <person name="Hu Y."/>
            <person name="Wan P."/>
            <person name="Li L."/>
            <person name="Deng X."/>
            <person name="Kuang T."/>
            <person name="Xiang C."/>
            <person name="Zhu J.K."/>
            <person name="Oliver M.J."/>
            <person name="He Y."/>
        </authorList>
    </citation>
    <scope>NUCLEOTIDE SEQUENCE [LARGE SCALE GENOMIC DNA]</scope>
    <source>
        <strain evidence="2">cv. XS01</strain>
    </source>
</reference>
<dbReference type="AlphaFoldDB" id="A0A2Z7CS02"/>
<accession>A0A2Z7CS02</accession>
<dbReference type="EMBL" id="KQ993020">
    <property type="protein sequence ID" value="KZV49508.1"/>
    <property type="molecule type" value="Genomic_DNA"/>
</dbReference>
<proteinExistence type="predicted"/>
<evidence type="ECO:0000313" key="2">
    <source>
        <dbReference type="Proteomes" id="UP000250235"/>
    </source>
</evidence>
<dbReference type="Proteomes" id="UP000250235">
    <property type="component" value="Unassembled WGS sequence"/>
</dbReference>
<keyword evidence="1" id="KW-0418">Kinase</keyword>
<gene>
    <name evidence="1" type="ORF">F511_07629</name>
</gene>
<name>A0A2Z7CS02_9LAMI</name>